<dbReference type="AlphaFoldDB" id="C4LD05"/>
<keyword evidence="3" id="KW-1029">Fimbrium biogenesis</keyword>
<dbReference type="Proteomes" id="UP000009073">
    <property type="component" value="Chromosome"/>
</dbReference>
<dbReference type="eggNOG" id="COG3419">
    <property type="taxonomic scope" value="Bacteria"/>
</dbReference>
<keyword evidence="9" id="KW-1185">Reference proteome</keyword>
<accession>C4LD05</accession>
<comment type="subcellular location">
    <subcellularLocation>
        <location evidence="1">Fimbrium</location>
    </subcellularLocation>
</comment>
<keyword evidence="6" id="KW-0281">Fimbrium</keyword>
<evidence type="ECO:0000313" key="8">
    <source>
        <dbReference type="EMBL" id="ACQ94536.1"/>
    </source>
</evidence>
<proteinExistence type="inferred from homology"/>
<evidence type="ECO:0000259" key="7">
    <source>
        <dbReference type="Pfam" id="PF05567"/>
    </source>
</evidence>
<dbReference type="InterPro" id="IPR008707">
    <property type="entry name" value="B-propeller_PilY1"/>
</dbReference>
<evidence type="ECO:0000256" key="6">
    <source>
        <dbReference type="ARBA" id="ARBA00023263"/>
    </source>
</evidence>
<keyword evidence="4" id="KW-0479">Metal-binding</keyword>
<dbReference type="OrthoDB" id="7156875at2"/>
<dbReference type="KEGG" id="tau:Tola_2947"/>
<evidence type="ECO:0000256" key="1">
    <source>
        <dbReference type="ARBA" id="ARBA00004561"/>
    </source>
</evidence>
<sequence>MSQYFSKVVVYFLVLMFTGMIPVAQSDDIELWSDEKQFTHPYSFSAPVIAGEWFYLSSFSYSSEHGWLGRLNKFRFTDEGKVVDQNGISAFSCQGNVLPAARSFWATEITDSRGQDEVQTMLMTQSVRRLFTSGFKNQQLQMVMLSEEQQKSIPALLGDSMHSQPRVLDYGVQHKGQDRRILLGTNTGILHLFSDKANTLDESWAFIPAEFFSHISEQQNRQFKPRQYAIDGAITLFHDDKDKDGIIESTEGDHLWAFFGMRQGGRGYYALDLTNPDHPVLKWKIDANDANGAYKLLGETWSAPQLAYISDKDNSSAQQTPVLIVAGGYAAQAETSALTGRVIYIIDADSGQKLFSVSPEPDGLTNLQVPLTDAIPADVALLDSDLDGRTDRLYVGDVGGNVWRLDMTGRFSDWRMSKLAVLGGGHTADENAESSNTRRFFGQPVIVRSLLRVNTGKDSVAEIPADWVLIGSGDRANPGFGSGNAPAQNRYFALPDRQVKPYQQNDAIPAPLEAAELHPAYSQSNDKTPPGVFMQGWYVNLDQAQQEQVFGNGYVVAGKVWFTSFAPAGHSANGQPSIGVTRLYQIDLVSGAFSGATAFVSQMHDRLLENPGLAYQTETGQLWITGINDVADSQTGCASPVISLADALKPRKIAEYPSEY</sequence>
<evidence type="ECO:0000256" key="3">
    <source>
        <dbReference type="ARBA" id="ARBA00022558"/>
    </source>
</evidence>
<evidence type="ECO:0000256" key="4">
    <source>
        <dbReference type="ARBA" id="ARBA00022723"/>
    </source>
</evidence>
<reference evidence="9" key="1">
    <citation type="submission" date="2009-05" db="EMBL/GenBank/DDBJ databases">
        <title>Complete sequence of Tolumonas auensis DSM 9187.</title>
        <authorList>
            <consortium name="US DOE Joint Genome Institute"/>
            <person name="Lucas S."/>
            <person name="Copeland A."/>
            <person name="Lapidus A."/>
            <person name="Glavina del Rio T."/>
            <person name="Tice H."/>
            <person name="Bruce D."/>
            <person name="Goodwin L."/>
            <person name="Pitluck S."/>
            <person name="Chertkov O."/>
            <person name="Brettin T."/>
            <person name="Detter J.C."/>
            <person name="Han C."/>
            <person name="Larimer F."/>
            <person name="Land M."/>
            <person name="Hauser L."/>
            <person name="Kyrpides N."/>
            <person name="Mikhailova N."/>
            <person name="Spring S."/>
            <person name="Beller H."/>
        </authorList>
    </citation>
    <scope>NUCLEOTIDE SEQUENCE [LARGE SCALE GENOMIC DNA]</scope>
    <source>
        <strain evidence="9">DSM 9187 / TA4</strain>
    </source>
</reference>
<comment type="similarity">
    <text evidence="2">Belongs to the PilY1 family.</text>
</comment>
<protein>
    <submittedName>
        <fullName evidence="8">Type IV pilin biogenesis protein</fullName>
    </submittedName>
</protein>
<dbReference type="GO" id="GO:0046872">
    <property type="term" value="F:metal ion binding"/>
    <property type="evidence" value="ECO:0007669"/>
    <property type="project" value="UniProtKB-KW"/>
</dbReference>
<dbReference type="RefSeq" id="WP_015879985.1">
    <property type="nucleotide sequence ID" value="NC_012691.1"/>
</dbReference>
<keyword evidence="5" id="KW-0106">Calcium</keyword>
<name>C4LD05_TOLAT</name>
<dbReference type="Pfam" id="PF05567">
    <property type="entry name" value="T4P_PilY1"/>
    <property type="match status" value="1"/>
</dbReference>
<dbReference type="HOGENOM" id="CLU_415568_0_0_6"/>
<dbReference type="GO" id="GO:0009289">
    <property type="term" value="C:pilus"/>
    <property type="evidence" value="ECO:0007669"/>
    <property type="project" value="UniProtKB-SubCell"/>
</dbReference>
<reference evidence="8 9" key="2">
    <citation type="journal article" date="2011" name="Stand. Genomic Sci.">
        <title>Complete genome sequence of Tolumonas auensis type strain (TA 4).</title>
        <authorList>
            <person name="Chertkov O."/>
            <person name="Copeland A."/>
            <person name="Lucas S."/>
            <person name="Lapidus A."/>
            <person name="Berry K.W."/>
            <person name="Detter J.C."/>
            <person name="Del Rio T.G."/>
            <person name="Hammon N."/>
            <person name="Dalin E."/>
            <person name="Tice H."/>
            <person name="Pitluck S."/>
            <person name="Richardson P."/>
            <person name="Bruce D."/>
            <person name="Goodwin L."/>
            <person name="Han C."/>
            <person name="Tapia R."/>
            <person name="Saunders E."/>
            <person name="Schmutz J."/>
            <person name="Brettin T."/>
            <person name="Larimer F."/>
            <person name="Land M."/>
            <person name="Hauser L."/>
            <person name="Spring S."/>
            <person name="Rohde M."/>
            <person name="Kyrpides N.C."/>
            <person name="Ivanova N."/>
            <person name="Goker M."/>
            <person name="Beller H.R."/>
            <person name="Klenk H.P."/>
            <person name="Woyke T."/>
        </authorList>
    </citation>
    <scope>NUCLEOTIDE SEQUENCE [LARGE SCALE GENOMIC DNA]</scope>
    <source>
        <strain evidence="9">DSM 9187 / TA4</strain>
    </source>
</reference>
<dbReference type="STRING" id="595494.Tola_2947"/>
<organism evidence="8 9">
    <name type="scientific">Tolumonas auensis (strain DSM 9187 / NBRC 110442 / TA 4)</name>
    <dbReference type="NCBI Taxonomy" id="595494"/>
    <lineage>
        <taxon>Bacteria</taxon>
        <taxon>Pseudomonadati</taxon>
        <taxon>Pseudomonadota</taxon>
        <taxon>Gammaproteobacteria</taxon>
        <taxon>Aeromonadales</taxon>
        <taxon>Aeromonadaceae</taxon>
        <taxon>Tolumonas</taxon>
    </lineage>
</organism>
<dbReference type="InterPro" id="IPR011047">
    <property type="entry name" value="Quinoprotein_ADH-like_sf"/>
</dbReference>
<dbReference type="EMBL" id="CP001616">
    <property type="protein sequence ID" value="ACQ94536.1"/>
    <property type="molecule type" value="Genomic_DNA"/>
</dbReference>
<dbReference type="SUPFAM" id="SSF50998">
    <property type="entry name" value="Quinoprotein alcohol dehydrogenase-like"/>
    <property type="match status" value="1"/>
</dbReference>
<evidence type="ECO:0000256" key="2">
    <source>
        <dbReference type="ARBA" id="ARBA00008387"/>
    </source>
</evidence>
<evidence type="ECO:0000256" key="5">
    <source>
        <dbReference type="ARBA" id="ARBA00022837"/>
    </source>
</evidence>
<feature type="domain" description="PilY1 beta-propeller" evidence="7">
    <location>
        <begin position="174"/>
        <end position="417"/>
    </location>
</feature>
<evidence type="ECO:0000313" key="9">
    <source>
        <dbReference type="Proteomes" id="UP000009073"/>
    </source>
</evidence>
<gene>
    <name evidence="8" type="ordered locus">Tola_2947</name>
</gene>